<name>A0A4Y2DRZ3_ARAVE</name>
<evidence type="ECO:0000313" key="3">
    <source>
        <dbReference type="Proteomes" id="UP000499080"/>
    </source>
</evidence>
<dbReference type="AlphaFoldDB" id="A0A4Y2DRZ3"/>
<comment type="caution">
    <text evidence="2">The sequence shown here is derived from an EMBL/GenBank/DDBJ whole genome shotgun (WGS) entry which is preliminary data.</text>
</comment>
<keyword evidence="3" id="KW-1185">Reference proteome</keyword>
<evidence type="ECO:0000313" key="2">
    <source>
        <dbReference type="EMBL" id="GBM18786.1"/>
    </source>
</evidence>
<proteinExistence type="predicted"/>
<accession>A0A4Y2DRZ3</accession>
<evidence type="ECO:0000256" key="1">
    <source>
        <dbReference type="SAM" id="MobiDB-lite"/>
    </source>
</evidence>
<gene>
    <name evidence="2" type="ORF">AVEN_30192_1</name>
</gene>
<protein>
    <submittedName>
        <fullName evidence="2">Uncharacterized protein</fullName>
    </submittedName>
</protein>
<dbReference type="Proteomes" id="UP000499080">
    <property type="component" value="Unassembled WGS sequence"/>
</dbReference>
<dbReference type="EMBL" id="BGPR01000411">
    <property type="protein sequence ID" value="GBM18786.1"/>
    <property type="molecule type" value="Genomic_DNA"/>
</dbReference>
<organism evidence="2 3">
    <name type="scientific">Araneus ventricosus</name>
    <name type="common">Orbweaver spider</name>
    <name type="synonym">Epeira ventricosa</name>
    <dbReference type="NCBI Taxonomy" id="182803"/>
    <lineage>
        <taxon>Eukaryota</taxon>
        <taxon>Metazoa</taxon>
        <taxon>Ecdysozoa</taxon>
        <taxon>Arthropoda</taxon>
        <taxon>Chelicerata</taxon>
        <taxon>Arachnida</taxon>
        <taxon>Araneae</taxon>
        <taxon>Araneomorphae</taxon>
        <taxon>Entelegynae</taxon>
        <taxon>Araneoidea</taxon>
        <taxon>Araneidae</taxon>
        <taxon>Araneus</taxon>
    </lineage>
</organism>
<feature type="compositionally biased region" description="Polar residues" evidence="1">
    <location>
        <begin position="116"/>
        <end position="126"/>
    </location>
</feature>
<reference evidence="2 3" key="1">
    <citation type="journal article" date="2019" name="Sci. Rep.">
        <title>Orb-weaving spider Araneus ventricosus genome elucidates the spidroin gene catalogue.</title>
        <authorList>
            <person name="Kono N."/>
            <person name="Nakamura H."/>
            <person name="Ohtoshi R."/>
            <person name="Moran D.A.P."/>
            <person name="Shinohara A."/>
            <person name="Yoshida Y."/>
            <person name="Fujiwara M."/>
            <person name="Mori M."/>
            <person name="Tomita M."/>
            <person name="Arakawa K."/>
        </authorList>
    </citation>
    <scope>NUCLEOTIDE SEQUENCE [LARGE SCALE GENOMIC DNA]</scope>
</reference>
<sequence>MDERINPLCKRTWSLSQLPPQLQPPSFPSFCKEVGTPFHYSSSCYLTASNNFYKPSENPASIWWRNILSNKLSRLKSINSVSFLIENENLIKPRYEQNNTSGVGSSSDSETFSPSTRPQTSMIQRE</sequence>
<feature type="compositionally biased region" description="Low complexity" evidence="1">
    <location>
        <begin position="105"/>
        <end position="115"/>
    </location>
</feature>
<feature type="region of interest" description="Disordered" evidence="1">
    <location>
        <begin position="94"/>
        <end position="126"/>
    </location>
</feature>